<keyword evidence="13 17" id="KW-0472">Membrane</keyword>
<comment type="subcellular location">
    <subcellularLocation>
        <location evidence="1">Cell inner membrane</location>
        <topology evidence="1">Multi-pass membrane protein</topology>
    </subcellularLocation>
</comment>
<reference evidence="22" key="1">
    <citation type="submission" date="2023-07" db="EMBL/GenBank/DDBJ databases">
        <title>Paracoccus sp. MBLB3053 whole genome sequence.</title>
        <authorList>
            <person name="Hwang C.Y."/>
            <person name="Cho E.-S."/>
            <person name="Seo M.-J."/>
        </authorList>
    </citation>
    <scope>NUCLEOTIDE SEQUENCE [LARGE SCALE GENOMIC DNA]</scope>
    <source>
        <strain evidence="22">MBLB3053</strain>
    </source>
</reference>
<keyword evidence="6" id="KW-0997">Cell inner membrane</keyword>
<evidence type="ECO:0000256" key="2">
    <source>
        <dbReference type="ARBA" id="ARBA00007316"/>
    </source>
</evidence>
<evidence type="ECO:0000256" key="13">
    <source>
        <dbReference type="ARBA" id="ARBA00023136"/>
    </source>
</evidence>
<proteinExistence type="inferred from homology"/>
<keyword evidence="9" id="KW-0547">Nucleotide-binding</keyword>
<dbReference type="SUPFAM" id="SSF52540">
    <property type="entry name" value="P-loop containing nucleoside triphosphate hydrolases"/>
    <property type="match status" value="1"/>
</dbReference>
<dbReference type="EC" id="2.7.10.2" evidence="4"/>
<comment type="caution">
    <text evidence="21">The sequence shown here is derived from an EMBL/GenBank/DDBJ whole genome shotgun (WGS) entry which is preliminary data.</text>
</comment>
<evidence type="ECO:0000256" key="4">
    <source>
        <dbReference type="ARBA" id="ARBA00011903"/>
    </source>
</evidence>
<dbReference type="CDD" id="cd05387">
    <property type="entry name" value="BY-kinase"/>
    <property type="match status" value="1"/>
</dbReference>
<evidence type="ECO:0000313" key="22">
    <source>
        <dbReference type="Proteomes" id="UP001269144"/>
    </source>
</evidence>
<evidence type="ECO:0000256" key="14">
    <source>
        <dbReference type="ARBA" id="ARBA00023137"/>
    </source>
</evidence>
<evidence type="ECO:0000313" key="21">
    <source>
        <dbReference type="EMBL" id="MDS9468933.1"/>
    </source>
</evidence>
<evidence type="ECO:0000256" key="12">
    <source>
        <dbReference type="ARBA" id="ARBA00022989"/>
    </source>
</evidence>
<evidence type="ECO:0000256" key="16">
    <source>
        <dbReference type="SAM" id="Coils"/>
    </source>
</evidence>
<dbReference type="InterPro" id="IPR025669">
    <property type="entry name" value="AAA_dom"/>
</dbReference>
<feature type="transmembrane region" description="Helical" evidence="17">
    <location>
        <begin position="42"/>
        <end position="63"/>
    </location>
</feature>
<dbReference type="InterPro" id="IPR050445">
    <property type="entry name" value="Bact_polysacc_biosynth/exp"/>
</dbReference>
<dbReference type="Pfam" id="PF13807">
    <property type="entry name" value="GNVR"/>
    <property type="match status" value="1"/>
</dbReference>
<keyword evidence="11" id="KW-0067">ATP-binding</keyword>
<evidence type="ECO:0000256" key="15">
    <source>
        <dbReference type="ARBA" id="ARBA00051245"/>
    </source>
</evidence>
<feature type="coiled-coil region" evidence="16">
    <location>
        <begin position="255"/>
        <end position="318"/>
    </location>
</feature>
<keyword evidence="14" id="KW-0829">Tyrosine-protein kinase</keyword>
<dbReference type="PANTHER" id="PTHR32309:SF13">
    <property type="entry name" value="FERRIC ENTEROBACTIN TRANSPORT PROTEIN FEPE"/>
    <property type="match status" value="1"/>
</dbReference>
<comment type="similarity">
    <text evidence="2">Belongs to the CpsD/CapB family.</text>
</comment>
<dbReference type="RefSeq" id="WP_311161398.1">
    <property type="nucleotide sequence ID" value="NZ_JAVQLW010000002.1"/>
</dbReference>
<keyword evidence="22" id="KW-1185">Reference proteome</keyword>
<keyword evidence="5" id="KW-1003">Cell membrane</keyword>
<dbReference type="InterPro" id="IPR005702">
    <property type="entry name" value="Wzc-like_C"/>
</dbReference>
<comment type="catalytic activity">
    <reaction evidence="15">
        <text>L-tyrosyl-[protein] + ATP = O-phospho-L-tyrosyl-[protein] + ADP + H(+)</text>
        <dbReference type="Rhea" id="RHEA:10596"/>
        <dbReference type="Rhea" id="RHEA-COMP:10136"/>
        <dbReference type="Rhea" id="RHEA-COMP:20101"/>
        <dbReference type="ChEBI" id="CHEBI:15378"/>
        <dbReference type="ChEBI" id="CHEBI:30616"/>
        <dbReference type="ChEBI" id="CHEBI:46858"/>
        <dbReference type="ChEBI" id="CHEBI:61978"/>
        <dbReference type="ChEBI" id="CHEBI:456216"/>
        <dbReference type="EC" id="2.7.10.2"/>
    </reaction>
</comment>
<evidence type="ECO:0000256" key="9">
    <source>
        <dbReference type="ARBA" id="ARBA00022741"/>
    </source>
</evidence>
<dbReference type="Pfam" id="PF02706">
    <property type="entry name" value="Wzz"/>
    <property type="match status" value="1"/>
</dbReference>
<feature type="domain" description="Tyrosine-protein kinase G-rich" evidence="20">
    <location>
        <begin position="426"/>
        <end position="497"/>
    </location>
</feature>
<dbReference type="PANTHER" id="PTHR32309">
    <property type="entry name" value="TYROSINE-PROTEIN KINASE"/>
    <property type="match status" value="1"/>
</dbReference>
<dbReference type="Pfam" id="PF13614">
    <property type="entry name" value="AAA_31"/>
    <property type="match status" value="1"/>
</dbReference>
<keyword evidence="12 17" id="KW-1133">Transmembrane helix</keyword>
<dbReference type="InterPro" id="IPR003856">
    <property type="entry name" value="LPS_length_determ_N"/>
</dbReference>
<comment type="similarity">
    <text evidence="3">Belongs to the etk/wzc family.</text>
</comment>
<keyword evidence="10" id="KW-0418">Kinase</keyword>
<evidence type="ECO:0000256" key="7">
    <source>
        <dbReference type="ARBA" id="ARBA00022679"/>
    </source>
</evidence>
<evidence type="ECO:0000256" key="17">
    <source>
        <dbReference type="SAM" id="Phobius"/>
    </source>
</evidence>
<evidence type="ECO:0000256" key="11">
    <source>
        <dbReference type="ARBA" id="ARBA00022840"/>
    </source>
</evidence>
<protein>
    <recommendedName>
        <fullName evidence="4">non-specific protein-tyrosine kinase</fullName>
        <ecNumber evidence="4">2.7.10.2</ecNumber>
    </recommendedName>
</protein>
<keyword evidence="16" id="KW-0175">Coiled coil</keyword>
<keyword evidence="8 17" id="KW-0812">Transmembrane</keyword>
<dbReference type="Gene3D" id="3.40.50.300">
    <property type="entry name" value="P-loop containing nucleotide triphosphate hydrolases"/>
    <property type="match status" value="1"/>
</dbReference>
<dbReference type="InterPro" id="IPR027417">
    <property type="entry name" value="P-loop_NTPase"/>
</dbReference>
<sequence>MNTQAPPPRLSESVRDTPPVGSDDGDIINLFDLLRSIWRRKWIIVGSAIFLGMLVAIVVSFVTPRYSAIARIMLNPRETRVVTSQEVVSDLDLSNPVIESEVALIRSSVLLESTVREIGVENLMEFDPRRMSEQGWTVRLNRAIERVTMLLEGEEGATKVATPLPDDSQVEQADPDVRPVGPTDNLYRRIVGQMRGYLTIEQLGNSYVISISASAEDPQVAALLVNTIAERYIATQLEERIEGTRRATRWLQTRVADLREQVATAEAAIEARRAEKLTADGGGVETASQQLGAMSVQLSAARADYAEAQARYDQIRQLVETEGFTAAADVLSSTLVLNLRENHAALLRHQADLASRYGPEHPDRMRVAAEIARAEEGLAAEIGNLIKGLAREVEVAGIRQRSVAADVLALEERVSSISGTSTDLRDLEREAKALSTVYENMLSRLKETRAHEALAQAEAKVIEYALPPGAPSYPRSKLLISAAVVAGAGLGLGLVLVMELSSNTFHSTPEVLRETRLPVLAALPRSRRRDGPDALRGLIAADDGVYGERIRQLRTALIFGVGEPPRSVNITSSLPGEGKTDTTLALAHMNALMGRRVIVVDCDFRRAALCKAFGWRPAKDFAAVLRDEASLDDAILSEATVGFDVLPVAKPVANVTDMLHPARFRAIVDKLSERYDLVLVDAPSVLHTADALVVARSAETLIYLVKWDSTPKKVVRQGLGALAEFGIAPQGIVLTQVNRRRIGEFHQASDPVAGRSEARA</sequence>
<feature type="domain" description="Polysaccharide chain length determinant N-terminal" evidence="18">
    <location>
        <begin position="28"/>
        <end position="117"/>
    </location>
</feature>
<evidence type="ECO:0000259" key="19">
    <source>
        <dbReference type="Pfam" id="PF13614"/>
    </source>
</evidence>
<evidence type="ECO:0000256" key="3">
    <source>
        <dbReference type="ARBA" id="ARBA00008883"/>
    </source>
</evidence>
<keyword evidence="7" id="KW-0808">Transferase</keyword>
<name>A0ABU2HV49_9RHOB</name>
<dbReference type="EMBL" id="JAVQLW010000002">
    <property type="protein sequence ID" value="MDS9468933.1"/>
    <property type="molecule type" value="Genomic_DNA"/>
</dbReference>
<organism evidence="21 22">
    <name type="scientific">Paracoccus aurantius</name>
    <dbReference type="NCBI Taxonomy" id="3073814"/>
    <lineage>
        <taxon>Bacteria</taxon>
        <taxon>Pseudomonadati</taxon>
        <taxon>Pseudomonadota</taxon>
        <taxon>Alphaproteobacteria</taxon>
        <taxon>Rhodobacterales</taxon>
        <taxon>Paracoccaceae</taxon>
        <taxon>Paracoccus</taxon>
    </lineage>
</organism>
<evidence type="ECO:0000256" key="8">
    <source>
        <dbReference type="ARBA" id="ARBA00022692"/>
    </source>
</evidence>
<evidence type="ECO:0000259" key="18">
    <source>
        <dbReference type="Pfam" id="PF02706"/>
    </source>
</evidence>
<gene>
    <name evidence="21" type="ORF">RGQ15_15305</name>
</gene>
<evidence type="ECO:0000259" key="20">
    <source>
        <dbReference type="Pfam" id="PF13807"/>
    </source>
</evidence>
<accession>A0ABU2HV49</accession>
<feature type="domain" description="AAA" evidence="19">
    <location>
        <begin position="576"/>
        <end position="698"/>
    </location>
</feature>
<evidence type="ECO:0000256" key="5">
    <source>
        <dbReference type="ARBA" id="ARBA00022475"/>
    </source>
</evidence>
<evidence type="ECO:0000256" key="10">
    <source>
        <dbReference type="ARBA" id="ARBA00022777"/>
    </source>
</evidence>
<evidence type="ECO:0000256" key="1">
    <source>
        <dbReference type="ARBA" id="ARBA00004429"/>
    </source>
</evidence>
<evidence type="ECO:0000256" key="6">
    <source>
        <dbReference type="ARBA" id="ARBA00022519"/>
    </source>
</evidence>
<dbReference type="InterPro" id="IPR032807">
    <property type="entry name" value="GNVR"/>
</dbReference>
<dbReference type="Proteomes" id="UP001269144">
    <property type="component" value="Unassembled WGS sequence"/>
</dbReference>